<organism evidence="5 6">
    <name type="scientific">Perilla frutescens var. hirtella</name>
    <name type="common">Perilla citriodora</name>
    <name type="synonym">Perilla setoyensis</name>
    <dbReference type="NCBI Taxonomy" id="608512"/>
    <lineage>
        <taxon>Eukaryota</taxon>
        <taxon>Viridiplantae</taxon>
        <taxon>Streptophyta</taxon>
        <taxon>Embryophyta</taxon>
        <taxon>Tracheophyta</taxon>
        <taxon>Spermatophyta</taxon>
        <taxon>Magnoliopsida</taxon>
        <taxon>eudicotyledons</taxon>
        <taxon>Gunneridae</taxon>
        <taxon>Pentapetalae</taxon>
        <taxon>asterids</taxon>
        <taxon>lamiids</taxon>
        <taxon>Lamiales</taxon>
        <taxon>Lamiaceae</taxon>
        <taxon>Nepetoideae</taxon>
        <taxon>Elsholtzieae</taxon>
        <taxon>Perilla</taxon>
    </lineage>
</organism>
<dbReference type="PANTHER" id="PTHR46168:SF1">
    <property type="entry name" value="ARMADILLO REPEAT ONLY 4"/>
    <property type="match status" value="1"/>
</dbReference>
<name>A0AAD4J1U2_PERFH</name>
<evidence type="ECO:0000259" key="4">
    <source>
        <dbReference type="Pfam" id="PF25055"/>
    </source>
</evidence>
<comment type="caution">
    <text evidence="5">The sequence shown here is derived from an EMBL/GenBank/DDBJ whole genome shotgun (WGS) entry which is preliminary data.</text>
</comment>
<evidence type="ECO:0000313" key="5">
    <source>
        <dbReference type="EMBL" id="KAH6825291.1"/>
    </source>
</evidence>
<gene>
    <name evidence="5" type="ORF">C2S53_007015</name>
</gene>
<dbReference type="PROSITE" id="PS50176">
    <property type="entry name" value="ARM_REPEAT"/>
    <property type="match status" value="1"/>
</dbReference>
<evidence type="ECO:0000256" key="1">
    <source>
        <dbReference type="ARBA" id="ARBA00022737"/>
    </source>
</evidence>
<feature type="repeat" description="ARM" evidence="2">
    <location>
        <begin position="220"/>
        <end position="263"/>
    </location>
</feature>
<dbReference type="Proteomes" id="UP001190926">
    <property type="component" value="Unassembled WGS sequence"/>
</dbReference>
<dbReference type="PANTHER" id="PTHR46168">
    <property type="entry name" value="ARMADILLO REPEAT ONLY 4"/>
    <property type="match status" value="1"/>
</dbReference>
<protein>
    <submittedName>
        <fullName evidence="5">Armadillo repeat only 4</fullName>
    </submittedName>
</protein>
<evidence type="ECO:0000256" key="2">
    <source>
        <dbReference type="PROSITE-ProRule" id="PRU00259"/>
    </source>
</evidence>
<evidence type="ECO:0000256" key="3">
    <source>
        <dbReference type="SAM" id="MobiDB-lite"/>
    </source>
</evidence>
<dbReference type="AlphaFoldDB" id="A0AAD4J1U2"/>
<dbReference type="InterPro" id="IPR011989">
    <property type="entry name" value="ARM-like"/>
</dbReference>
<dbReference type="Pfam" id="PF25055">
    <property type="entry name" value="DUF7792"/>
    <property type="match status" value="1"/>
</dbReference>
<feature type="domain" description="DUF7792" evidence="4">
    <location>
        <begin position="35"/>
        <end position="155"/>
    </location>
</feature>
<proteinExistence type="predicted"/>
<dbReference type="Gene3D" id="1.20.930.20">
    <property type="entry name" value="Adaptor protein Cbl, N-terminal domain"/>
    <property type="match status" value="1"/>
</dbReference>
<sequence>MAAKPSSTAVTPTTIPQKLQPQKARAIEQHDKRIEEILSFPILLSDQIGEAVKEAESFKFECSEVGKQVERLCQMLRSAARLATAGAAFYDRPLRRIAAEVSKNLEKSLTLVKKCRRRSILRRVVTIVSVADFRKLLALLDSSVADMKWVLSIFDGGAAGGGIVLTLPPIASNDPIISWVWSFTASLYMGQLQDKIEAANELASLAKDNDRNKQIIVEEGGVSPLLKLLKDSSSLEGQIAAAFALFNLANDQERVQAIIDELGVPIIVHVLGDSPMKVQIRVANLVAKMAEHCPHAQEDFARENVIRPLVTLLSFDLFVDDLFVDDSKLKLGKQSIHSLVQINKEMERKNLYKPGFGSSSLSKHYSEGSSKGGGNNRKERENEKPEVKLKLKTSCAEALWMLARGSVPNSRRITETKGLLCLAKIIEIEEGELKRNCLMTIAEITAAAESNADLRRAAFKTNSPAAKAVVDQLLRVIQESDEASLQVAAIRAIGSLARTFPARETRVLGPLVELLGHRDQDVAAEAASSLGKFTCPDNFLCVDHCKTIIEFRGVPPLIRLLRGNEEAQLHGLILTCYLAIHAGKSDELERAGVLNALEGVDRALVFQHPELKELIPQAIYHLSVFHQSHSGMLTQRQF</sequence>
<feature type="compositionally biased region" description="Polar residues" evidence="3">
    <location>
        <begin position="357"/>
        <end position="369"/>
    </location>
</feature>
<dbReference type="InterPro" id="IPR056694">
    <property type="entry name" value="DUF7792"/>
</dbReference>
<dbReference type="InterPro" id="IPR016024">
    <property type="entry name" value="ARM-type_fold"/>
</dbReference>
<keyword evidence="6" id="KW-1185">Reference proteome</keyword>
<dbReference type="InterPro" id="IPR036537">
    <property type="entry name" value="Adaptor_Cbl_N_dom_sf"/>
</dbReference>
<feature type="compositionally biased region" description="Basic and acidic residues" evidence="3">
    <location>
        <begin position="376"/>
        <end position="387"/>
    </location>
</feature>
<evidence type="ECO:0000313" key="6">
    <source>
        <dbReference type="Proteomes" id="UP001190926"/>
    </source>
</evidence>
<dbReference type="Pfam" id="PF00514">
    <property type="entry name" value="Arm"/>
    <property type="match status" value="1"/>
</dbReference>
<dbReference type="GO" id="GO:0007166">
    <property type="term" value="P:cell surface receptor signaling pathway"/>
    <property type="evidence" value="ECO:0007669"/>
    <property type="project" value="InterPro"/>
</dbReference>
<feature type="region of interest" description="Disordered" evidence="3">
    <location>
        <begin position="353"/>
        <end position="387"/>
    </location>
</feature>
<dbReference type="Gene3D" id="1.25.10.10">
    <property type="entry name" value="Leucine-rich Repeat Variant"/>
    <property type="match status" value="2"/>
</dbReference>
<reference evidence="5 6" key="1">
    <citation type="journal article" date="2021" name="Nat. Commun.">
        <title>Incipient diploidization of the medicinal plant Perilla within 10,000 years.</title>
        <authorList>
            <person name="Zhang Y."/>
            <person name="Shen Q."/>
            <person name="Leng L."/>
            <person name="Zhang D."/>
            <person name="Chen S."/>
            <person name="Shi Y."/>
            <person name="Ning Z."/>
            <person name="Chen S."/>
        </authorList>
    </citation>
    <scope>NUCLEOTIDE SEQUENCE [LARGE SCALE GENOMIC DNA]</scope>
    <source>
        <strain evidence="6">cv. PC099</strain>
    </source>
</reference>
<dbReference type="InterPro" id="IPR000225">
    <property type="entry name" value="Armadillo"/>
</dbReference>
<dbReference type="EMBL" id="SDAM02000176">
    <property type="protein sequence ID" value="KAH6825291.1"/>
    <property type="molecule type" value="Genomic_DNA"/>
</dbReference>
<feature type="region of interest" description="Disordered" evidence="3">
    <location>
        <begin position="1"/>
        <end position="23"/>
    </location>
</feature>
<dbReference type="SUPFAM" id="SSF48371">
    <property type="entry name" value="ARM repeat"/>
    <property type="match status" value="1"/>
</dbReference>
<keyword evidence="1" id="KW-0677">Repeat</keyword>
<feature type="compositionally biased region" description="Polar residues" evidence="3">
    <location>
        <begin position="1"/>
        <end position="20"/>
    </location>
</feature>
<accession>A0AAD4J1U2</accession>
<dbReference type="SMART" id="SM00185">
    <property type="entry name" value="ARM"/>
    <property type="match status" value="4"/>
</dbReference>